<organism evidence="3 4">
    <name type="scientific">Kytococcus schroeteri</name>
    <dbReference type="NCBI Taxonomy" id="138300"/>
    <lineage>
        <taxon>Bacteria</taxon>
        <taxon>Bacillati</taxon>
        <taxon>Actinomycetota</taxon>
        <taxon>Actinomycetes</taxon>
        <taxon>Micrococcales</taxon>
        <taxon>Kytococcaceae</taxon>
        <taxon>Kytococcus</taxon>
    </lineage>
</organism>
<evidence type="ECO:0000256" key="1">
    <source>
        <dbReference type="ARBA" id="ARBA00043985"/>
    </source>
</evidence>
<dbReference type="PANTHER" id="PTHR31088">
    <property type="entry name" value="MEMBRANE-ASSOCIATED PROTEIN VIPP1, CHLOROPLASTIC"/>
    <property type="match status" value="1"/>
</dbReference>
<dbReference type="Pfam" id="PF04012">
    <property type="entry name" value="PspA_IM30"/>
    <property type="match status" value="1"/>
</dbReference>
<dbReference type="InterPro" id="IPR007157">
    <property type="entry name" value="PspA_VIPP1"/>
</dbReference>
<name>A0A2I1P8I9_9MICO</name>
<protein>
    <submittedName>
        <fullName evidence="3">PspA/IM30 family protein</fullName>
    </submittedName>
</protein>
<dbReference type="PANTHER" id="PTHR31088:SF6">
    <property type="entry name" value="PHAGE SHOCK PROTEIN A"/>
    <property type="match status" value="1"/>
</dbReference>
<gene>
    <name evidence="3" type="ORF">CYJ76_10130</name>
</gene>
<evidence type="ECO:0000313" key="4">
    <source>
        <dbReference type="Proteomes" id="UP000234206"/>
    </source>
</evidence>
<keyword evidence="2" id="KW-0175">Coiled coil</keyword>
<proteinExistence type="inferred from homology"/>
<dbReference type="EMBL" id="PKIZ01000022">
    <property type="protein sequence ID" value="PKZ40949.1"/>
    <property type="molecule type" value="Genomic_DNA"/>
</dbReference>
<dbReference type="AlphaFoldDB" id="A0A2I1P8I9"/>
<keyword evidence="4" id="KW-1185">Reference proteome</keyword>
<sequence>MVQKQTIIGRISTLARANINAILDRAEDPEKMLDQMVRDYTNAIADAEEAVAQTIAGLRMAEQDLEQDQKVAADWGRKAAAASTEADRLRAAGQTAEADKFDNLAKAAIEKQIGFEGDVSTAEPMITQQRQTVETLKQGLVEMRSKLDELKSRRDALVARARTAEAQQQVSDAMGSISILDPSSELGRFDEKVRRQEALVQGRQEAQSATLEGQFEQLEDSTKSAEVEARLAALKNQQG</sequence>
<comment type="caution">
    <text evidence="3">The sequence shown here is derived from an EMBL/GenBank/DDBJ whole genome shotgun (WGS) entry which is preliminary data.</text>
</comment>
<dbReference type="OrthoDB" id="9779630at2"/>
<accession>A0A2I1P8I9</accession>
<dbReference type="Proteomes" id="UP000234206">
    <property type="component" value="Unassembled WGS sequence"/>
</dbReference>
<feature type="coiled-coil region" evidence="2">
    <location>
        <begin position="133"/>
        <end position="167"/>
    </location>
</feature>
<evidence type="ECO:0000313" key="3">
    <source>
        <dbReference type="EMBL" id="PKZ40949.1"/>
    </source>
</evidence>
<reference evidence="3 4" key="1">
    <citation type="submission" date="2017-12" db="EMBL/GenBank/DDBJ databases">
        <title>Phylogenetic diversity of female urinary microbiome.</title>
        <authorList>
            <person name="Thomas-White K."/>
            <person name="Wolfe A.J."/>
        </authorList>
    </citation>
    <scope>NUCLEOTIDE SEQUENCE [LARGE SCALE GENOMIC DNA]</scope>
    <source>
        <strain evidence="3 4">UMB1298</strain>
    </source>
</reference>
<comment type="similarity">
    <text evidence="1">Belongs to the PspA/Vipp/IM30 family.</text>
</comment>
<evidence type="ECO:0000256" key="2">
    <source>
        <dbReference type="SAM" id="Coils"/>
    </source>
</evidence>
<dbReference type="RefSeq" id="WP_070705621.1">
    <property type="nucleotide sequence ID" value="NZ_JBHLVH010000017.1"/>
</dbReference>